<dbReference type="STRING" id="1448316.A0A395GVJ3"/>
<gene>
    <name evidence="1" type="ORF">BO80DRAFT_426291</name>
</gene>
<name>A0A395GVJ3_9EURO</name>
<proteinExistence type="predicted"/>
<dbReference type="GeneID" id="37224592"/>
<sequence length="106" mass="12243">MPAWLENFKSHRDEYEDAPAEHKAKLSHEVIGGAAAYEAMKSWEEHQARNGKPDNHAQAKEILAGLAGAFIDKEFEEKGIPFAEREKMKWEARKHIDQTEESQFEY</sequence>
<dbReference type="PANTHER" id="PTHR37450">
    <property type="entry name" value="CIPC PROTEIN"/>
    <property type="match status" value="1"/>
</dbReference>
<reference evidence="1 2" key="1">
    <citation type="submission" date="2018-02" db="EMBL/GenBank/DDBJ databases">
        <title>The genomes of Aspergillus section Nigri reveals drivers in fungal speciation.</title>
        <authorList>
            <consortium name="DOE Joint Genome Institute"/>
            <person name="Vesth T.C."/>
            <person name="Nybo J."/>
            <person name="Theobald S."/>
            <person name="Brandl J."/>
            <person name="Frisvad J.C."/>
            <person name="Nielsen K.F."/>
            <person name="Lyhne E.K."/>
            <person name="Kogle M.E."/>
            <person name="Kuo A."/>
            <person name="Riley R."/>
            <person name="Clum A."/>
            <person name="Nolan M."/>
            <person name="Lipzen A."/>
            <person name="Salamov A."/>
            <person name="Henrissat B."/>
            <person name="Wiebenga A."/>
            <person name="De vries R.P."/>
            <person name="Grigoriev I.V."/>
            <person name="Mortensen U.H."/>
            <person name="Andersen M.R."/>
            <person name="Baker S.E."/>
        </authorList>
    </citation>
    <scope>NUCLEOTIDE SEQUENCE [LARGE SCALE GENOMIC DNA]</scope>
    <source>
        <strain evidence="1 2">CBS 121593</strain>
    </source>
</reference>
<dbReference type="EMBL" id="KZ824445">
    <property type="protein sequence ID" value="RAK99591.1"/>
    <property type="molecule type" value="Genomic_DNA"/>
</dbReference>
<dbReference type="RefSeq" id="XP_025573919.1">
    <property type="nucleotide sequence ID" value="XM_025719727.1"/>
</dbReference>
<protein>
    <recommendedName>
        <fullName evidence="3">Phosphoglycerate mutase family protein</fullName>
    </recommendedName>
</protein>
<keyword evidence="2" id="KW-1185">Reference proteome</keyword>
<evidence type="ECO:0000313" key="1">
    <source>
        <dbReference type="EMBL" id="RAK99591.1"/>
    </source>
</evidence>
<evidence type="ECO:0008006" key="3">
    <source>
        <dbReference type="Google" id="ProtNLM"/>
    </source>
</evidence>
<dbReference type="VEuPathDB" id="FungiDB:BO80DRAFT_426291"/>
<dbReference type="OrthoDB" id="9895617at2759"/>
<dbReference type="AlphaFoldDB" id="A0A395GVJ3"/>
<organism evidence="1 2">
    <name type="scientific">Aspergillus ibericus CBS 121593</name>
    <dbReference type="NCBI Taxonomy" id="1448316"/>
    <lineage>
        <taxon>Eukaryota</taxon>
        <taxon>Fungi</taxon>
        <taxon>Dikarya</taxon>
        <taxon>Ascomycota</taxon>
        <taxon>Pezizomycotina</taxon>
        <taxon>Eurotiomycetes</taxon>
        <taxon>Eurotiomycetidae</taxon>
        <taxon>Eurotiales</taxon>
        <taxon>Aspergillaceae</taxon>
        <taxon>Aspergillus</taxon>
        <taxon>Aspergillus subgen. Circumdati</taxon>
    </lineage>
</organism>
<accession>A0A395GVJ3</accession>
<dbReference type="Pfam" id="PF12585">
    <property type="entry name" value="DUF3759"/>
    <property type="match status" value="1"/>
</dbReference>
<evidence type="ECO:0000313" key="2">
    <source>
        <dbReference type="Proteomes" id="UP000249402"/>
    </source>
</evidence>
<dbReference type="PANTHER" id="PTHR37450:SF1">
    <property type="entry name" value="CIPC PROTEIN"/>
    <property type="match status" value="1"/>
</dbReference>
<dbReference type="Proteomes" id="UP000249402">
    <property type="component" value="Unassembled WGS sequence"/>
</dbReference>
<dbReference type="InterPro" id="IPR022234">
    <property type="entry name" value="DUF3759"/>
</dbReference>